<name>A0A1G7G3N2_9BACT</name>
<evidence type="ECO:0008006" key="3">
    <source>
        <dbReference type="Google" id="ProtNLM"/>
    </source>
</evidence>
<accession>A0A1G7G3N2</accession>
<dbReference type="RefSeq" id="WP_090150136.1">
    <property type="nucleotide sequence ID" value="NZ_FNAN01000007.1"/>
</dbReference>
<dbReference type="STRING" id="659014.SAMN04487996_107110"/>
<dbReference type="AlphaFoldDB" id="A0A1G7G3N2"/>
<keyword evidence="2" id="KW-1185">Reference proteome</keyword>
<dbReference type="EMBL" id="FNAN01000007">
    <property type="protein sequence ID" value="SDE82710.1"/>
    <property type="molecule type" value="Genomic_DNA"/>
</dbReference>
<dbReference type="Proteomes" id="UP000198748">
    <property type="component" value="Unassembled WGS sequence"/>
</dbReference>
<evidence type="ECO:0000313" key="2">
    <source>
        <dbReference type="Proteomes" id="UP000198748"/>
    </source>
</evidence>
<organism evidence="1 2">
    <name type="scientific">Dyadobacter soli</name>
    <dbReference type="NCBI Taxonomy" id="659014"/>
    <lineage>
        <taxon>Bacteria</taxon>
        <taxon>Pseudomonadati</taxon>
        <taxon>Bacteroidota</taxon>
        <taxon>Cytophagia</taxon>
        <taxon>Cytophagales</taxon>
        <taxon>Spirosomataceae</taxon>
        <taxon>Dyadobacter</taxon>
    </lineage>
</organism>
<dbReference type="OrthoDB" id="9911229at2"/>
<evidence type="ECO:0000313" key="1">
    <source>
        <dbReference type="EMBL" id="SDE82710.1"/>
    </source>
</evidence>
<reference evidence="2" key="1">
    <citation type="submission" date="2016-10" db="EMBL/GenBank/DDBJ databases">
        <authorList>
            <person name="Varghese N."/>
            <person name="Submissions S."/>
        </authorList>
    </citation>
    <scope>NUCLEOTIDE SEQUENCE [LARGE SCALE GENOMIC DNA]</scope>
    <source>
        <strain evidence="2">DSM 25329</strain>
    </source>
</reference>
<protein>
    <recommendedName>
        <fullName evidence="3">Phage head-tail joining protein</fullName>
    </recommendedName>
</protein>
<gene>
    <name evidence="1" type="ORF">SAMN04487996_107110</name>
</gene>
<sequence>MRDRRERRRGLGRYDRRVQLIRPVTVQNEYYETGTGEQVIYDKYPAHKLEKATAQDNEKVSQRVISTLSVDWDLRFIPSLIRSQEQTINNTWILKDLTDNRTYKVVAPASEIGRGDGILIKTELVE</sequence>
<proteinExistence type="predicted"/>